<proteinExistence type="predicted"/>
<name>A0A0A9GT65_ARUDO</name>
<accession>A0A0A9GT65</accession>
<dbReference type="AlphaFoldDB" id="A0A0A9GT65"/>
<sequence length="59" mass="6503">MNSSLSLAGSHDYMLLRNLQSCNKISLCIFIFLASIVFVKVMLHTACKPLSDDCQNGPL</sequence>
<feature type="transmembrane region" description="Helical" evidence="1">
    <location>
        <begin position="24"/>
        <end position="43"/>
    </location>
</feature>
<reference evidence="2" key="2">
    <citation type="journal article" date="2015" name="Data Brief">
        <title>Shoot transcriptome of the giant reed, Arundo donax.</title>
        <authorList>
            <person name="Barrero R.A."/>
            <person name="Guerrero F.D."/>
            <person name="Moolhuijzen P."/>
            <person name="Goolsby J.A."/>
            <person name="Tidwell J."/>
            <person name="Bellgard S.E."/>
            <person name="Bellgard M.I."/>
        </authorList>
    </citation>
    <scope>NUCLEOTIDE SEQUENCE</scope>
    <source>
        <tissue evidence="2">Shoot tissue taken approximately 20 cm above the soil surface</tissue>
    </source>
</reference>
<dbReference type="EMBL" id="GBRH01169686">
    <property type="protein sequence ID" value="JAE28210.1"/>
    <property type="molecule type" value="Transcribed_RNA"/>
</dbReference>
<organism evidence="2">
    <name type="scientific">Arundo donax</name>
    <name type="common">Giant reed</name>
    <name type="synonym">Donax arundinaceus</name>
    <dbReference type="NCBI Taxonomy" id="35708"/>
    <lineage>
        <taxon>Eukaryota</taxon>
        <taxon>Viridiplantae</taxon>
        <taxon>Streptophyta</taxon>
        <taxon>Embryophyta</taxon>
        <taxon>Tracheophyta</taxon>
        <taxon>Spermatophyta</taxon>
        <taxon>Magnoliopsida</taxon>
        <taxon>Liliopsida</taxon>
        <taxon>Poales</taxon>
        <taxon>Poaceae</taxon>
        <taxon>PACMAD clade</taxon>
        <taxon>Arundinoideae</taxon>
        <taxon>Arundineae</taxon>
        <taxon>Arundo</taxon>
    </lineage>
</organism>
<protein>
    <submittedName>
        <fullName evidence="2">Uncharacterized protein</fullName>
    </submittedName>
</protein>
<evidence type="ECO:0000313" key="2">
    <source>
        <dbReference type="EMBL" id="JAE28210.1"/>
    </source>
</evidence>
<keyword evidence="1" id="KW-1133">Transmembrane helix</keyword>
<reference evidence="2" key="1">
    <citation type="submission" date="2014-09" db="EMBL/GenBank/DDBJ databases">
        <authorList>
            <person name="Magalhaes I.L.F."/>
            <person name="Oliveira U."/>
            <person name="Santos F.R."/>
            <person name="Vidigal T.H.D.A."/>
            <person name="Brescovit A.D."/>
            <person name="Santos A.J."/>
        </authorList>
    </citation>
    <scope>NUCLEOTIDE SEQUENCE</scope>
    <source>
        <tissue evidence="2">Shoot tissue taken approximately 20 cm above the soil surface</tissue>
    </source>
</reference>
<evidence type="ECO:0000256" key="1">
    <source>
        <dbReference type="SAM" id="Phobius"/>
    </source>
</evidence>
<keyword evidence="1" id="KW-0812">Transmembrane</keyword>
<keyword evidence="1" id="KW-0472">Membrane</keyword>